<keyword evidence="2" id="KW-0732">Signal</keyword>
<keyword evidence="5" id="KW-1185">Reference proteome</keyword>
<dbReference type="InterPro" id="IPR025403">
    <property type="entry name" value="TgpA-like_C"/>
</dbReference>
<reference evidence="4" key="1">
    <citation type="submission" date="2022-10" db="EMBL/GenBank/DDBJ databases">
        <title>Characterization and whole genome sequencing of a new Roseateles species, isolated from fresh water.</title>
        <authorList>
            <person name="Guliayeva D.Y."/>
            <person name="Akhremchuk A.E."/>
            <person name="Sikolenko M.A."/>
            <person name="Valentovich L.N."/>
            <person name="Sidarenka A.V."/>
        </authorList>
    </citation>
    <scope>NUCLEOTIDE SEQUENCE</scope>
    <source>
        <strain evidence="4">BIM B-1768</strain>
    </source>
</reference>
<feature type="chain" id="PRO_5045189577" evidence="2">
    <location>
        <begin position="24"/>
        <end position="263"/>
    </location>
</feature>
<proteinExistence type="predicted"/>
<keyword evidence="1" id="KW-1133">Transmembrane helix</keyword>
<dbReference type="Proteomes" id="UP001064933">
    <property type="component" value="Chromosome"/>
</dbReference>
<evidence type="ECO:0000256" key="1">
    <source>
        <dbReference type="SAM" id="Phobius"/>
    </source>
</evidence>
<evidence type="ECO:0000259" key="3">
    <source>
        <dbReference type="Pfam" id="PF13559"/>
    </source>
</evidence>
<dbReference type="EMBL" id="CP104562">
    <property type="protein sequence ID" value="UXH79646.1"/>
    <property type="molecule type" value="Genomic_DNA"/>
</dbReference>
<accession>A0ABY6B4I5</accession>
<feature type="domain" description="Protein-glutamine gamma-glutamyltransferase-like C-terminal" evidence="3">
    <location>
        <begin position="183"/>
        <end position="251"/>
    </location>
</feature>
<feature type="signal peptide" evidence="2">
    <location>
        <begin position="1"/>
        <end position="23"/>
    </location>
</feature>
<evidence type="ECO:0000256" key="2">
    <source>
        <dbReference type="SAM" id="SignalP"/>
    </source>
</evidence>
<feature type="transmembrane region" description="Helical" evidence="1">
    <location>
        <begin position="107"/>
        <end position="126"/>
    </location>
</feature>
<evidence type="ECO:0000313" key="4">
    <source>
        <dbReference type="EMBL" id="UXH79646.1"/>
    </source>
</evidence>
<evidence type="ECO:0000313" key="5">
    <source>
        <dbReference type="Proteomes" id="UP001064933"/>
    </source>
</evidence>
<name>A0ABY6B4I5_9BURK</name>
<dbReference type="Pfam" id="PF13559">
    <property type="entry name" value="DUF4129"/>
    <property type="match status" value="1"/>
</dbReference>
<protein>
    <submittedName>
        <fullName evidence="4">DUF4129 domain-containing protein</fullName>
    </submittedName>
</protein>
<gene>
    <name evidence="4" type="ORF">N4261_06950</name>
</gene>
<sequence length="263" mass="28235">MRLRETVIVLMTLLAGASGRAQTAMPAPPSVPASAAVGSASAASAQPLTAKAVRAAARAVDADPLLPGMEKTKILRFKKHDDEDKDEPKKDPEDARWWLNLVENLSTGMRVAIWLIGAALLVWVVLRLRDWLKGRDSGRAASAAPPTHVGTLDIRPESLPADIGAAARALWARQEPRAALSLLYRGALSRLVHVHGVPIRAASTEQECLDLATDRLAPPSHAFLRQLVAGWQTVAYAQRALDPAVFEQLCTDFDTCLSPGGQP</sequence>
<organism evidence="4 5">
    <name type="scientific">Roseateles amylovorans</name>
    <dbReference type="NCBI Taxonomy" id="2978473"/>
    <lineage>
        <taxon>Bacteria</taxon>
        <taxon>Pseudomonadati</taxon>
        <taxon>Pseudomonadota</taxon>
        <taxon>Betaproteobacteria</taxon>
        <taxon>Burkholderiales</taxon>
        <taxon>Sphaerotilaceae</taxon>
        <taxon>Roseateles</taxon>
    </lineage>
</organism>
<keyword evidence="1" id="KW-0812">Transmembrane</keyword>
<keyword evidence="1" id="KW-0472">Membrane</keyword>
<dbReference type="RefSeq" id="WP_261759466.1">
    <property type="nucleotide sequence ID" value="NZ_CP104562.2"/>
</dbReference>